<protein>
    <submittedName>
        <fullName evidence="2 3">Uncharacterized protein</fullName>
    </submittedName>
</protein>
<proteinExistence type="predicted"/>
<dbReference type="VEuPathDB" id="VectorBase:ASIS006326"/>
<gene>
    <name evidence="2" type="ORF">ZHAS_00000575</name>
</gene>
<evidence type="ECO:0000256" key="1">
    <source>
        <dbReference type="SAM" id="SignalP"/>
    </source>
</evidence>
<name>A0A084VA99_ANOSI</name>
<accession>A0A084VA99</accession>
<reference evidence="2 4" key="1">
    <citation type="journal article" date="2014" name="BMC Genomics">
        <title>Genome sequence of Anopheles sinensis provides insight into genetics basis of mosquito competence for malaria parasites.</title>
        <authorList>
            <person name="Zhou D."/>
            <person name="Zhang D."/>
            <person name="Ding G."/>
            <person name="Shi L."/>
            <person name="Hou Q."/>
            <person name="Ye Y."/>
            <person name="Xu Y."/>
            <person name="Zhou H."/>
            <person name="Xiong C."/>
            <person name="Li S."/>
            <person name="Yu J."/>
            <person name="Hong S."/>
            <person name="Yu X."/>
            <person name="Zou P."/>
            <person name="Chen C."/>
            <person name="Chang X."/>
            <person name="Wang W."/>
            <person name="Lv Y."/>
            <person name="Sun Y."/>
            <person name="Ma L."/>
            <person name="Shen B."/>
            <person name="Zhu C."/>
        </authorList>
    </citation>
    <scope>NUCLEOTIDE SEQUENCE [LARGE SCALE GENOMIC DNA]</scope>
</reference>
<keyword evidence="4" id="KW-1185">Reference proteome</keyword>
<evidence type="ECO:0000313" key="2">
    <source>
        <dbReference type="EMBL" id="KFB34893.1"/>
    </source>
</evidence>
<dbReference type="AlphaFoldDB" id="A0A084VA99"/>
<evidence type="ECO:0000313" key="4">
    <source>
        <dbReference type="Proteomes" id="UP000030765"/>
    </source>
</evidence>
<dbReference type="EnsemblMetazoa" id="ASIC000575-RA">
    <property type="protein sequence ID" value="ASIC000575-PA"/>
    <property type="gene ID" value="ASIC000575"/>
</dbReference>
<feature type="chain" id="PRO_5001783263" evidence="1">
    <location>
        <begin position="27"/>
        <end position="66"/>
    </location>
</feature>
<keyword evidence="1" id="KW-0732">Signal</keyword>
<organism evidence="2">
    <name type="scientific">Anopheles sinensis</name>
    <name type="common">Mosquito</name>
    <dbReference type="NCBI Taxonomy" id="74873"/>
    <lineage>
        <taxon>Eukaryota</taxon>
        <taxon>Metazoa</taxon>
        <taxon>Ecdysozoa</taxon>
        <taxon>Arthropoda</taxon>
        <taxon>Hexapoda</taxon>
        <taxon>Insecta</taxon>
        <taxon>Pterygota</taxon>
        <taxon>Neoptera</taxon>
        <taxon>Endopterygota</taxon>
        <taxon>Diptera</taxon>
        <taxon>Nematocera</taxon>
        <taxon>Culicoidea</taxon>
        <taxon>Culicidae</taxon>
        <taxon>Anophelinae</taxon>
        <taxon>Anopheles</taxon>
    </lineage>
</organism>
<evidence type="ECO:0000313" key="3">
    <source>
        <dbReference type="EnsemblMetazoa" id="ASIC000575-PA"/>
    </source>
</evidence>
<dbReference type="EMBL" id="ATLV01003052">
    <property type="status" value="NOT_ANNOTATED_CDS"/>
    <property type="molecule type" value="Genomic_DNA"/>
</dbReference>
<reference evidence="3" key="2">
    <citation type="submission" date="2020-05" db="UniProtKB">
        <authorList>
            <consortium name="EnsemblMetazoa"/>
        </authorList>
    </citation>
    <scope>IDENTIFICATION</scope>
</reference>
<sequence length="66" mass="7413">MRLLRGANPFQSWLVTVLLLGVTVIALPSDDPRAVLEKRTGFYGKCVLVATHRSAGRRMYTINRIL</sequence>
<dbReference type="Proteomes" id="UP000030765">
    <property type="component" value="Unassembled WGS sequence"/>
</dbReference>
<dbReference type="VEuPathDB" id="VectorBase:ASIC000575"/>
<feature type="signal peptide" evidence="1">
    <location>
        <begin position="1"/>
        <end position="26"/>
    </location>
</feature>
<dbReference type="EMBL" id="KE524109">
    <property type="protein sequence ID" value="KFB34893.1"/>
    <property type="molecule type" value="Genomic_DNA"/>
</dbReference>